<name>A0A1Y6CSC7_9PROT</name>
<dbReference type="Proteomes" id="UP000192917">
    <property type="component" value="Unassembled WGS sequence"/>
</dbReference>
<gene>
    <name evidence="1" type="ORF">SAMN05428998_1624</name>
</gene>
<dbReference type="AlphaFoldDB" id="A0A1Y6CSC7"/>
<dbReference type="Pfam" id="PF05069">
    <property type="entry name" value="Phage_tail_S"/>
    <property type="match status" value="1"/>
</dbReference>
<dbReference type="EMBL" id="FWZX01000062">
    <property type="protein sequence ID" value="SMF85348.1"/>
    <property type="molecule type" value="Genomic_DNA"/>
</dbReference>
<dbReference type="STRING" id="560819.SAMN05428998_1624"/>
<evidence type="ECO:0000313" key="2">
    <source>
        <dbReference type="Proteomes" id="UP000192917"/>
    </source>
</evidence>
<dbReference type="RefSeq" id="WP_085127467.1">
    <property type="nucleotide sequence ID" value="NZ_FWZX01000062.1"/>
</dbReference>
<sequence>MSGARIRLDSAEVDRALERLISLGRRPEPALKNIGLHLVQSTKERFVQERAPDGSAWAPLNPAYAATKKGPGILRELGNAGGLMGSITYKVSGHQVEEGTNKVQAAVHQFGATIVPRNGEALAFSLGGEAVFAKSVTIPARPYLGVSADDEAE</sequence>
<reference evidence="1 2" key="1">
    <citation type="submission" date="2017-04" db="EMBL/GenBank/DDBJ databases">
        <authorList>
            <person name="Afonso C.L."/>
            <person name="Miller P.J."/>
            <person name="Scott M.A."/>
            <person name="Spackman E."/>
            <person name="Goraichik I."/>
            <person name="Dimitrov K.M."/>
            <person name="Suarez D.L."/>
            <person name="Swayne D.E."/>
        </authorList>
    </citation>
    <scope>NUCLEOTIDE SEQUENCE [LARGE SCALE GENOMIC DNA]</scope>
    <source>
        <strain evidence="1 2">USBA 355</strain>
    </source>
</reference>
<accession>A0A1Y6CSC7</accession>
<organism evidence="1 2">
    <name type="scientific">Tistlia consotensis USBA 355</name>
    <dbReference type="NCBI Taxonomy" id="560819"/>
    <lineage>
        <taxon>Bacteria</taxon>
        <taxon>Pseudomonadati</taxon>
        <taxon>Pseudomonadota</taxon>
        <taxon>Alphaproteobacteria</taxon>
        <taxon>Rhodospirillales</taxon>
        <taxon>Rhodovibrionaceae</taxon>
        <taxon>Tistlia</taxon>
    </lineage>
</organism>
<dbReference type="InterPro" id="IPR006522">
    <property type="entry name" value="Phage_virion_morphogenesis"/>
</dbReference>
<evidence type="ECO:0000313" key="1">
    <source>
        <dbReference type="EMBL" id="SMF85348.1"/>
    </source>
</evidence>
<proteinExistence type="predicted"/>
<dbReference type="NCBIfam" id="TIGR01635">
    <property type="entry name" value="tail_comp_S"/>
    <property type="match status" value="1"/>
</dbReference>
<keyword evidence="2" id="KW-1185">Reference proteome</keyword>
<feature type="non-terminal residue" evidence="1">
    <location>
        <position position="153"/>
    </location>
</feature>
<protein>
    <submittedName>
        <fullName evidence="1">Phage virion morphogenesis (Putative tail completion) protein</fullName>
    </submittedName>
</protein>